<dbReference type="HOGENOM" id="CLU_113651_0_0_6"/>
<name>A0A0H2VBM5_ECOL6</name>
<sequence length="210" mass="24714">MINIHHQYIGFVRTRLLQRFKLRHQHLGFKEMAFARFQAAFNHIKIAFQVDEREIRITFTQQVAIVFFQCRTDDQRYFIGALHSKRGVVQRLQPRFAIVVIQRFARRHFFDIAARMEEIAIKKRGMKLMRHFTGDRRFAAARYAHQDVNVVIMVSRAQSGAPTIQELKMLRVTVIGNIVQPDNIRSNIHPCLKCISVSYFKFVGLNRSAR</sequence>
<protein>
    <submittedName>
        <fullName evidence="1">Uncharacterized protein</fullName>
    </submittedName>
</protein>
<dbReference type="KEGG" id="ecc:c4226"/>
<keyword evidence="2" id="KW-1185">Reference proteome</keyword>
<dbReference type="AlphaFoldDB" id="A0A0H2VBM5"/>
<reference evidence="1 2" key="1">
    <citation type="journal article" date="2002" name="Proc. Natl. Acad. Sci. U.S.A.">
        <title>Extensive mosaic structure revealed by the complete genome sequence of uropathogenic Escherichia coli.</title>
        <authorList>
            <person name="Welch R.A."/>
            <person name="Burland V."/>
            <person name="Plunkett G.III."/>
            <person name="Redford P."/>
            <person name="Roesch P."/>
            <person name="Rasko D."/>
            <person name="Buckles E.L."/>
            <person name="Liou S.R."/>
            <person name="Boutin A."/>
            <person name="Hackett J."/>
            <person name="Stroud D."/>
            <person name="Mayhew G.F."/>
            <person name="Rose D.J."/>
            <person name="Zhou S."/>
            <person name="Schwartz D.C."/>
            <person name="Perna N.T."/>
            <person name="Mobley H.L."/>
            <person name="Donnenberg M.S."/>
            <person name="Blattner F.R."/>
        </authorList>
    </citation>
    <scope>NUCLEOTIDE SEQUENCE [LARGE SCALE GENOMIC DNA]</scope>
    <source>
        <strain evidence="2">CFT073 / ATCC 700928 / UPEC</strain>
    </source>
</reference>
<dbReference type="EMBL" id="AE014075">
    <property type="protein sequence ID" value="AAN82664.1"/>
    <property type="molecule type" value="Genomic_DNA"/>
</dbReference>
<accession>A0A0H2VBM5</accession>
<evidence type="ECO:0000313" key="1">
    <source>
        <dbReference type="EMBL" id="AAN82664.1"/>
    </source>
</evidence>
<dbReference type="Proteomes" id="UP000001410">
    <property type="component" value="Chromosome"/>
</dbReference>
<evidence type="ECO:0000313" key="2">
    <source>
        <dbReference type="Proteomes" id="UP000001410"/>
    </source>
</evidence>
<proteinExistence type="predicted"/>
<organism evidence="1 2">
    <name type="scientific">Escherichia coli O6:H1 (strain CFT073 / ATCC 700928 / UPEC)</name>
    <dbReference type="NCBI Taxonomy" id="199310"/>
    <lineage>
        <taxon>Bacteria</taxon>
        <taxon>Pseudomonadati</taxon>
        <taxon>Pseudomonadota</taxon>
        <taxon>Gammaproteobacteria</taxon>
        <taxon>Enterobacterales</taxon>
        <taxon>Enterobacteriaceae</taxon>
        <taxon>Escherichia</taxon>
    </lineage>
</organism>
<gene>
    <name evidence="1" type="ordered locus">c4226</name>
</gene>